<name>A0ABT7EAZ5_9FIRM</name>
<reference evidence="4 5" key="1">
    <citation type="submission" date="2023-05" db="EMBL/GenBank/DDBJ databases">
        <title>Rombocin, a short stable natural nisin variant, displays selective antimicrobial activity against Listeria monocytogenes and employs dual mode of action to kill target bacterial strains.</title>
        <authorList>
            <person name="Wambui J."/>
            <person name="Stephan R."/>
            <person name="Kuipers O.P."/>
        </authorList>
    </citation>
    <scope>NUCLEOTIDE SEQUENCE [LARGE SCALE GENOMIC DNA]</scope>
    <source>
        <strain evidence="4 5">RC002</strain>
    </source>
</reference>
<gene>
    <name evidence="4" type="ORF">QOZ84_11105</name>
</gene>
<evidence type="ECO:0000259" key="3">
    <source>
        <dbReference type="Pfam" id="PF13518"/>
    </source>
</evidence>
<feature type="domain" description="Insertion element IS150 protein InsJ-like helix-turn-helix" evidence="3">
    <location>
        <begin position="130"/>
        <end position="180"/>
    </location>
</feature>
<proteinExistence type="inferred from homology"/>
<sequence length="223" mass="26282">MGIKISFEEKLNTVLKYINGEKGVRQSSYDLGVSETAIRDWIRIYKSIGIEGLKGNSENKNYSIEFKISPVEDYLSGRYSQCDVCSKYKISSRRVLQRWVKSYNNHNITKSHNTKENVIMIKGRKTTFDEKIEIVGFCIANNLDYQLTSNKYNVSYQQVYTWIRKYKSNGYTGLEDRRGKTKEVESLTEKEKLEMQMKLLKAENERLKMENDFLKKSEEIERR</sequence>
<dbReference type="Gene3D" id="1.10.10.10">
    <property type="entry name" value="Winged helix-like DNA-binding domain superfamily/Winged helix DNA-binding domain"/>
    <property type="match status" value="2"/>
</dbReference>
<dbReference type="SUPFAM" id="SSF46689">
    <property type="entry name" value="Homeodomain-like"/>
    <property type="match status" value="2"/>
</dbReference>
<feature type="coiled-coil region" evidence="2">
    <location>
        <begin position="190"/>
        <end position="217"/>
    </location>
</feature>
<organism evidence="4 5">
    <name type="scientific">Romboutsia sedimentorum</name>
    <dbReference type="NCBI Taxonomy" id="1368474"/>
    <lineage>
        <taxon>Bacteria</taxon>
        <taxon>Bacillati</taxon>
        <taxon>Bacillota</taxon>
        <taxon>Clostridia</taxon>
        <taxon>Peptostreptococcales</taxon>
        <taxon>Peptostreptococcaceae</taxon>
        <taxon>Romboutsia</taxon>
    </lineage>
</organism>
<dbReference type="InterPro" id="IPR052057">
    <property type="entry name" value="IS150/IS1296_orfA-like"/>
</dbReference>
<evidence type="ECO:0000313" key="5">
    <source>
        <dbReference type="Proteomes" id="UP001301012"/>
    </source>
</evidence>
<dbReference type="RefSeq" id="WP_284133031.1">
    <property type="nucleotide sequence ID" value="NZ_JASKYM010000005.1"/>
</dbReference>
<dbReference type="InterPro" id="IPR010921">
    <property type="entry name" value="Trp_repressor/repl_initiator"/>
</dbReference>
<keyword evidence="2" id="KW-0175">Coiled coil</keyword>
<dbReference type="InterPro" id="IPR055247">
    <property type="entry name" value="InsJ-like_HTH"/>
</dbReference>
<dbReference type="SUPFAM" id="SSF48295">
    <property type="entry name" value="TrpR-like"/>
    <property type="match status" value="1"/>
</dbReference>
<dbReference type="EMBL" id="JASKYM010000005">
    <property type="protein sequence ID" value="MDK2564099.1"/>
    <property type="molecule type" value="Genomic_DNA"/>
</dbReference>
<dbReference type="Proteomes" id="UP001301012">
    <property type="component" value="Unassembled WGS sequence"/>
</dbReference>
<keyword evidence="5" id="KW-1185">Reference proteome</keyword>
<dbReference type="Pfam" id="PF13518">
    <property type="entry name" value="HTH_28"/>
    <property type="match status" value="1"/>
</dbReference>
<dbReference type="PANTHER" id="PTHR33795:SF1">
    <property type="entry name" value="INSERTION ELEMENT IS150 PROTEIN INSJ"/>
    <property type="match status" value="1"/>
</dbReference>
<comment type="similarity">
    <text evidence="1">Belongs to the IS150/IS1296 orfA family.</text>
</comment>
<evidence type="ECO:0000256" key="2">
    <source>
        <dbReference type="SAM" id="Coils"/>
    </source>
</evidence>
<evidence type="ECO:0000313" key="4">
    <source>
        <dbReference type="EMBL" id="MDK2564099.1"/>
    </source>
</evidence>
<dbReference type="InterPro" id="IPR036388">
    <property type="entry name" value="WH-like_DNA-bd_sf"/>
</dbReference>
<protein>
    <submittedName>
        <fullName evidence="4">Helix-turn-helix domain-containing protein</fullName>
    </submittedName>
</protein>
<comment type="caution">
    <text evidence="4">The sequence shown here is derived from an EMBL/GenBank/DDBJ whole genome shotgun (WGS) entry which is preliminary data.</text>
</comment>
<dbReference type="PANTHER" id="PTHR33795">
    <property type="entry name" value="INSERTION ELEMENT IS150 PROTEIN INSJ"/>
    <property type="match status" value="1"/>
</dbReference>
<accession>A0ABT7EAZ5</accession>
<evidence type="ECO:0000256" key="1">
    <source>
        <dbReference type="ARBA" id="ARBA00038232"/>
    </source>
</evidence>
<dbReference type="InterPro" id="IPR009057">
    <property type="entry name" value="Homeodomain-like_sf"/>
</dbReference>